<sequence>MNDPKRATSLFDRLVRNTNASEIEFNGMQTMSLIDSGAMVTTVSQAFFEQLVPKPV</sequence>
<comment type="caution">
    <text evidence="1">The sequence shown here is derived from an EMBL/GenBank/DDBJ whole genome shotgun (WGS) entry which is preliminary data.</text>
</comment>
<protein>
    <submittedName>
        <fullName evidence="1">Uncharacterized protein</fullName>
    </submittedName>
</protein>
<name>A0A9D4CG62_DREPO</name>
<evidence type="ECO:0000313" key="2">
    <source>
        <dbReference type="Proteomes" id="UP000828390"/>
    </source>
</evidence>
<organism evidence="1 2">
    <name type="scientific">Dreissena polymorpha</name>
    <name type="common">Zebra mussel</name>
    <name type="synonym">Mytilus polymorpha</name>
    <dbReference type="NCBI Taxonomy" id="45954"/>
    <lineage>
        <taxon>Eukaryota</taxon>
        <taxon>Metazoa</taxon>
        <taxon>Spiralia</taxon>
        <taxon>Lophotrochozoa</taxon>
        <taxon>Mollusca</taxon>
        <taxon>Bivalvia</taxon>
        <taxon>Autobranchia</taxon>
        <taxon>Heteroconchia</taxon>
        <taxon>Euheterodonta</taxon>
        <taxon>Imparidentia</taxon>
        <taxon>Neoheterodontei</taxon>
        <taxon>Myida</taxon>
        <taxon>Dreissenoidea</taxon>
        <taxon>Dreissenidae</taxon>
        <taxon>Dreissena</taxon>
    </lineage>
</organism>
<proteinExistence type="predicted"/>
<gene>
    <name evidence="1" type="ORF">DPMN_050457</name>
</gene>
<reference evidence="1" key="1">
    <citation type="journal article" date="2019" name="bioRxiv">
        <title>The Genome of the Zebra Mussel, Dreissena polymorpha: A Resource for Invasive Species Research.</title>
        <authorList>
            <person name="McCartney M.A."/>
            <person name="Auch B."/>
            <person name="Kono T."/>
            <person name="Mallez S."/>
            <person name="Zhang Y."/>
            <person name="Obille A."/>
            <person name="Becker A."/>
            <person name="Abrahante J.E."/>
            <person name="Garbe J."/>
            <person name="Badalamenti J.P."/>
            <person name="Herman A."/>
            <person name="Mangelson H."/>
            <person name="Liachko I."/>
            <person name="Sullivan S."/>
            <person name="Sone E.D."/>
            <person name="Koren S."/>
            <person name="Silverstein K.A.T."/>
            <person name="Beckman K.B."/>
            <person name="Gohl D.M."/>
        </authorList>
    </citation>
    <scope>NUCLEOTIDE SEQUENCE</scope>
    <source>
        <strain evidence="1">Duluth1</strain>
        <tissue evidence="1">Whole animal</tissue>
    </source>
</reference>
<keyword evidence="2" id="KW-1185">Reference proteome</keyword>
<dbReference type="AlphaFoldDB" id="A0A9D4CG62"/>
<dbReference type="EMBL" id="JAIWYP010000012">
    <property type="protein sequence ID" value="KAH3724635.1"/>
    <property type="molecule type" value="Genomic_DNA"/>
</dbReference>
<reference evidence="1" key="2">
    <citation type="submission" date="2020-11" db="EMBL/GenBank/DDBJ databases">
        <authorList>
            <person name="McCartney M.A."/>
            <person name="Auch B."/>
            <person name="Kono T."/>
            <person name="Mallez S."/>
            <person name="Becker A."/>
            <person name="Gohl D.M."/>
            <person name="Silverstein K.A.T."/>
            <person name="Koren S."/>
            <person name="Bechman K.B."/>
            <person name="Herman A."/>
            <person name="Abrahante J.E."/>
            <person name="Garbe J."/>
        </authorList>
    </citation>
    <scope>NUCLEOTIDE SEQUENCE</scope>
    <source>
        <strain evidence="1">Duluth1</strain>
        <tissue evidence="1">Whole animal</tissue>
    </source>
</reference>
<evidence type="ECO:0000313" key="1">
    <source>
        <dbReference type="EMBL" id="KAH3724635.1"/>
    </source>
</evidence>
<dbReference type="Proteomes" id="UP000828390">
    <property type="component" value="Unassembled WGS sequence"/>
</dbReference>
<accession>A0A9D4CG62</accession>